<gene>
    <name evidence="1" type="ORF">HMPREF9098_2228</name>
</gene>
<dbReference type="AlphaFoldDB" id="F0F293"/>
<name>F0F293_9NEIS</name>
<protein>
    <submittedName>
        <fullName evidence="1">Uncharacterized protein</fullName>
    </submittedName>
</protein>
<reference evidence="1 2" key="1">
    <citation type="submission" date="2011-01" db="EMBL/GenBank/DDBJ databases">
        <authorList>
            <person name="Muzny D."/>
            <person name="Qin X."/>
            <person name="Deng J."/>
            <person name="Jiang H."/>
            <person name="Liu Y."/>
            <person name="Qu J."/>
            <person name="Song X.-Z."/>
            <person name="Zhang L."/>
            <person name="Thornton R."/>
            <person name="Coyle M."/>
            <person name="Francisco L."/>
            <person name="Jackson L."/>
            <person name="Javaid M."/>
            <person name="Korchina V."/>
            <person name="Kovar C."/>
            <person name="Mata R."/>
            <person name="Mathew T."/>
            <person name="Ngo R."/>
            <person name="Nguyen L."/>
            <person name="Nguyen N."/>
            <person name="Okwuonu G."/>
            <person name="Ongeri F."/>
            <person name="Pham C."/>
            <person name="Simmons D."/>
            <person name="Wilczek-Boney K."/>
            <person name="Hale W."/>
            <person name="Jakkamsetti A."/>
            <person name="Pham P."/>
            <person name="Ruth R."/>
            <person name="San Lucas F."/>
            <person name="Warren J."/>
            <person name="Zhang J."/>
            <person name="Zhao Z."/>
            <person name="Zhou C."/>
            <person name="Zhu D."/>
            <person name="Lee S."/>
            <person name="Bess C."/>
            <person name="Blankenburg K."/>
            <person name="Forbes L."/>
            <person name="Fu Q."/>
            <person name="Gubbala S."/>
            <person name="Hirani K."/>
            <person name="Jayaseelan J.C."/>
            <person name="Lara F."/>
            <person name="Munidasa M."/>
            <person name="Palculict T."/>
            <person name="Patil S."/>
            <person name="Pu L.-L."/>
            <person name="Saada N."/>
            <person name="Tang L."/>
            <person name="Weissenberger G."/>
            <person name="Zhu Y."/>
            <person name="Hemphill L."/>
            <person name="Shang Y."/>
            <person name="Youmans B."/>
            <person name="Ayvaz T."/>
            <person name="Ross M."/>
            <person name="Santibanez J."/>
            <person name="Aqrawi P."/>
            <person name="Gross S."/>
            <person name="Joshi V."/>
            <person name="Fowler G."/>
            <person name="Nazareth L."/>
            <person name="Reid J."/>
            <person name="Worley K."/>
            <person name="Petrosino J."/>
            <person name="Highlander S."/>
            <person name="Gibbs R."/>
        </authorList>
    </citation>
    <scope>NUCLEOTIDE SEQUENCE [LARGE SCALE GENOMIC DNA]</scope>
    <source>
        <strain evidence="1 2">ATCC 33394</strain>
    </source>
</reference>
<dbReference type="STRING" id="888741.HMPREF9098_2228"/>
<dbReference type="HOGENOM" id="CLU_3169094_0_0_4"/>
<dbReference type="EMBL" id="AEWV01000042">
    <property type="protein sequence ID" value="EGC16393.1"/>
    <property type="molecule type" value="Genomic_DNA"/>
</dbReference>
<evidence type="ECO:0000313" key="1">
    <source>
        <dbReference type="EMBL" id="EGC16393.1"/>
    </source>
</evidence>
<keyword evidence="2" id="KW-1185">Reference proteome</keyword>
<proteinExistence type="predicted"/>
<evidence type="ECO:0000313" key="2">
    <source>
        <dbReference type="Proteomes" id="UP000004088"/>
    </source>
</evidence>
<sequence>MAGDVSGGLKPVGGHCVYCSIAISIDDKKQPALIYSPQVGQNPDKYL</sequence>
<accession>F0F293</accession>
<comment type="caution">
    <text evidence="1">The sequence shown here is derived from an EMBL/GenBank/DDBJ whole genome shotgun (WGS) entry which is preliminary data.</text>
</comment>
<dbReference type="Proteomes" id="UP000004088">
    <property type="component" value="Unassembled WGS sequence"/>
</dbReference>
<organism evidence="1 2">
    <name type="scientific">Kingella denitrificans ATCC 33394</name>
    <dbReference type="NCBI Taxonomy" id="888741"/>
    <lineage>
        <taxon>Bacteria</taxon>
        <taxon>Pseudomonadati</taxon>
        <taxon>Pseudomonadota</taxon>
        <taxon>Betaproteobacteria</taxon>
        <taxon>Neisseriales</taxon>
        <taxon>Neisseriaceae</taxon>
        <taxon>Kingella</taxon>
    </lineage>
</organism>